<name>A0ABT8KRS2_9BACT</name>
<feature type="repeat" description="TPR" evidence="6">
    <location>
        <begin position="171"/>
        <end position="204"/>
    </location>
</feature>
<keyword evidence="10" id="KW-1185">Reference proteome</keyword>
<evidence type="ECO:0000313" key="9">
    <source>
        <dbReference type="EMBL" id="MDN5203472.1"/>
    </source>
</evidence>
<evidence type="ECO:0000256" key="5">
    <source>
        <dbReference type="ARBA" id="ARBA00038253"/>
    </source>
</evidence>
<comment type="similarity">
    <text evidence="5">Belongs to the Rap family.</text>
</comment>
<dbReference type="InterPro" id="IPR036388">
    <property type="entry name" value="WH-like_DNA-bd_sf"/>
</dbReference>
<keyword evidence="7" id="KW-1133">Transmembrane helix</keyword>
<evidence type="ECO:0000256" key="4">
    <source>
        <dbReference type="ARBA" id="ARBA00022803"/>
    </source>
</evidence>
<comment type="subcellular location">
    <subcellularLocation>
        <location evidence="1">Cytoplasm</location>
    </subcellularLocation>
</comment>
<protein>
    <submittedName>
        <fullName evidence="9">Tetratricopeptide repeat protein</fullName>
    </submittedName>
</protein>
<comment type="caution">
    <text evidence="9">The sequence shown here is derived from an EMBL/GenBank/DDBJ whole genome shotgun (WGS) entry which is preliminary data.</text>
</comment>
<dbReference type="PANTHER" id="PTHR46630:SF1">
    <property type="entry name" value="TETRATRICOPEPTIDE REPEAT PROTEIN 29"/>
    <property type="match status" value="1"/>
</dbReference>
<dbReference type="InterPro" id="IPR051476">
    <property type="entry name" value="Bac_ResReg_Asp_Phosphatase"/>
</dbReference>
<sequence length="563" mass="65685">MKKISIISVFCFLLFSGNYTAECQNVIDKLYTQQTIDSLRKQLAQASDKDKLPLLNALAESYWQIDPDLTIEYANQALKLAEANGDKKNEGYAYINLCQGYLYKDVYDKALEFGLKSLDIREKLEDVNDVIYTLRTIGWLYYDIKNSDMAQHYHEKVLALHLELKNPERIAYSYNSLGLIDAQKGEHQKALSDYKKSLKLKEPIGNKERISETLKNMGTSYEAIDHDELALSYLSRSLRIFDEIDDQYRMAEVLNKLALVYLKLSDYGNSEQSLHRAKSIINEIIDNKELLMEHYLVSSDLYAQLGNDKNAFQYFQLHTDLKNDILSQKKNHELAEMRVSYEAEKRENEIKLLEREKEIVNVKRQALTVGIILIAIIAILIIARLKSNQRKRRAIYEAKEALAAEKLKNEHLIQEKLKDELQFKSQELINFGLHISQKNEIYKKFIRQLQELDFMNRNDASKKIKSLIRYFGQQLRFNDTIDDYESSLNQLNEDFFFHLHNKFPNLTDNEKRLAAQLRLKLSSKAISDLNNVSIKSVEISRYRLRKKLNLKNGESLTEFIQAI</sequence>
<keyword evidence="4 6" id="KW-0802">TPR repeat</keyword>
<dbReference type="InterPro" id="IPR019734">
    <property type="entry name" value="TPR_rpt"/>
</dbReference>
<dbReference type="EMBL" id="JAUJEA010000007">
    <property type="protein sequence ID" value="MDN5203472.1"/>
    <property type="molecule type" value="Genomic_DNA"/>
</dbReference>
<evidence type="ECO:0000256" key="3">
    <source>
        <dbReference type="ARBA" id="ARBA00022737"/>
    </source>
</evidence>
<dbReference type="Gene3D" id="1.25.40.10">
    <property type="entry name" value="Tetratricopeptide repeat domain"/>
    <property type="match status" value="2"/>
</dbReference>
<keyword evidence="3" id="KW-0677">Repeat</keyword>
<evidence type="ECO:0000256" key="1">
    <source>
        <dbReference type="ARBA" id="ARBA00004496"/>
    </source>
</evidence>
<dbReference type="Pfam" id="PF13424">
    <property type="entry name" value="TPR_12"/>
    <property type="match status" value="2"/>
</dbReference>
<dbReference type="RefSeq" id="WP_346753494.1">
    <property type="nucleotide sequence ID" value="NZ_JAUJEA010000007.1"/>
</dbReference>
<dbReference type="PANTHER" id="PTHR46630">
    <property type="entry name" value="TETRATRICOPEPTIDE REPEAT PROTEIN 29"/>
    <property type="match status" value="1"/>
</dbReference>
<dbReference type="InterPro" id="IPR011990">
    <property type="entry name" value="TPR-like_helical_dom_sf"/>
</dbReference>
<dbReference type="SUPFAM" id="SSF46894">
    <property type="entry name" value="C-terminal effector domain of the bipartite response regulators"/>
    <property type="match status" value="1"/>
</dbReference>
<evidence type="ECO:0000259" key="8">
    <source>
        <dbReference type="SMART" id="SM00421"/>
    </source>
</evidence>
<dbReference type="InterPro" id="IPR016032">
    <property type="entry name" value="Sig_transdc_resp-reg_C-effctor"/>
</dbReference>
<keyword evidence="7" id="KW-0472">Membrane</keyword>
<evidence type="ECO:0000313" key="10">
    <source>
        <dbReference type="Proteomes" id="UP001172082"/>
    </source>
</evidence>
<evidence type="ECO:0000256" key="2">
    <source>
        <dbReference type="ARBA" id="ARBA00022490"/>
    </source>
</evidence>
<dbReference type="SMART" id="SM00421">
    <property type="entry name" value="HTH_LUXR"/>
    <property type="match status" value="1"/>
</dbReference>
<dbReference type="PROSITE" id="PS50005">
    <property type="entry name" value="TPR"/>
    <property type="match status" value="1"/>
</dbReference>
<dbReference type="SUPFAM" id="SSF48452">
    <property type="entry name" value="TPR-like"/>
    <property type="match status" value="2"/>
</dbReference>
<dbReference type="SMART" id="SM00028">
    <property type="entry name" value="TPR"/>
    <property type="match status" value="6"/>
</dbReference>
<gene>
    <name evidence="9" type="ORF">QQ008_18945</name>
</gene>
<dbReference type="Proteomes" id="UP001172082">
    <property type="component" value="Unassembled WGS sequence"/>
</dbReference>
<organism evidence="9 10">
    <name type="scientific">Splendidivirga corallicola</name>
    <dbReference type="NCBI Taxonomy" id="3051826"/>
    <lineage>
        <taxon>Bacteria</taxon>
        <taxon>Pseudomonadati</taxon>
        <taxon>Bacteroidota</taxon>
        <taxon>Cytophagia</taxon>
        <taxon>Cytophagales</taxon>
        <taxon>Splendidivirgaceae</taxon>
        <taxon>Splendidivirga</taxon>
    </lineage>
</organism>
<dbReference type="Gene3D" id="1.10.10.10">
    <property type="entry name" value="Winged helix-like DNA-binding domain superfamily/Winged helix DNA-binding domain"/>
    <property type="match status" value="1"/>
</dbReference>
<evidence type="ECO:0000256" key="6">
    <source>
        <dbReference type="PROSITE-ProRule" id="PRU00339"/>
    </source>
</evidence>
<feature type="transmembrane region" description="Helical" evidence="7">
    <location>
        <begin position="366"/>
        <end position="385"/>
    </location>
</feature>
<evidence type="ECO:0000256" key="7">
    <source>
        <dbReference type="SAM" id="Phobius"/>
    </source>
</evidence>
<dbReference type="InterPro" id="IPR000792">
    <property type="entry name" value="Tscrpt_reg_LuxR_C"/>
</dbReference>
<reference evidence="9" key="1">
    <citation type="submission" date="2023-06" db="EMBL/GenBank/DDBJ databases">
        <title>Genomic of Parafulvivirga corallium.</title>
        <authorList>
            <person name="Wang G."/>
        </authorList>
    </citation>
    <scope>NUCLEOTIDE SEQUENCE</scope>
    <source>
        <strain evidence="9">BMA10</strain>
    </source>
</reference>
<accession>A0ABT8KRS2</accession>
<feature type="domain" description="HTH luxR-type" evidence="8">
    <location>
        <begin position="503"/>
        <end position="560"/>
    </location>
</feature>
<keyword evidence="2" id="KW-0963">Cytoplasm</keyword>
<proteinExistence type="inferred from homology"/>
<keyword evidence="7" id="KW-0812">Transmembrane</keyword>